<evidence type="ECO:0000313" key="3">
    <source>
        <dbReference type="WBParaSite" id="ACRNAN_Path_1450.g5692.t1"/>
    </source>
</evidence>
<accession>A0A914C0R7</accession>
<evidence type="ECO:0000256" key="1">
    <source>
        <dbReference type="SAM" id="MobiDB-lite"/>
    </source>
</evidence>
<keyword evidence="2" id="KW-1185">Reference proteome</keyword>
<dbReference type="Proteomes" id="UP000887540">
    <property type="component" value="Unplaced"/>
</dbReference>
<sequence>MKQSRMTCGYRPTRRSRQPSSRDEMAMCCDFMNVDGIRNNDFYQQPLPGVMPPFFTSDIYVPAPQGATLPLANNPSLEALVNAQNGHPQFPALPLTGPMNALQQLENVAAASIQPNENAYLDENLNVRTTTGGLSLATQVW</sequence>
<proteinExistence type="predicted"/>
<name>A0A914C0R7_9BILA</name>
<protein>
    <submittedName>
        <fullName evidence="3">Uncharacterized protein</fullName>
    </submittedName>
</protein>
<organism evidence="2 3">
    <name type="scientific">Acrobeloides nanus</name>
    <dbReference type="NCBI Taxonomy" id="290746"/>
    <lineage>
        <taxon>Eukaryota</taxon>
        <taxon>Metazoa</taxon>
        <taxon>Ecdysozoa</taxon>
        <taxon>Nematoda</taxon>
        <taxon>Chromadorea</taxon>
        <taxon>Rhabditida</taxon>
        <taxon>Tylenchina</taxon>
        <taxon>Cephalobomorpha</taxon>
        <taxon>Cephaloboidea</taxon>
        <taxon>Cephalobidae</taxon>
        <taxon>Acrobeloides</taxon>
    </lineage>
</organism>
<feature type="region of interest" description="Disordered" evidence="1">
    <location>
        <begin position="1"/>
        <end position="22"/>
    </location>
</feature>
<evidence type="ECO:0000313" key="2">
    <source>
        <dbReference type="Proteomes" id="UP000887540"/>
    </source>
</evidence>
<dbReference type="AlphaFoldDB" id="A0A914C0R7"/>
<reference evidence="3" key="1">
    <citation type="submission" date="2022-11" db="UniProtKB">
        <authorList>
            <consortium name="WormBaseParasite"/>
        </authorList>
    </citation>
    <scope>IDENTIFICATION</scope>
</reference>
<dbReference type="WBParaSite" id="ACRNAN_Path_1450.g5692.t1">
    <property type="protein sequence ID" value="ACRNAN_Path_1450.g5692.t1"/>
    <property type="gene ID" value="ACRNAN_Path_1450.g5692"/>
</dbReference>